<dbReference type="CDD" id="cd04186">
    <property type="entry name" value="GT_2_like_c"/>
    <property type="match status" value="1"/>
</dbReference>
<dbReference type="Gene3D" id="3.90.550.10">
    <property type="entry name" value="Spore Coat Polysaccharide Biosynthesis Protein SpsA, Chain A"/>
    <property type="match status" value="1"/>
</dbReference>
<reference evidence="6 7" key="1">
    <citation type="submission" date="2019-02" db="EMBL/GenBank/DDBJ databases">
        <title>Haloarcula mannanilyticum sp. nov., a mannan degrading haloarchaeon isolated from commercial salt.</title>
        <authorList>
            <person name="Enomoto S."/>
            <person name="Shimane Y."/>
            <person name="Kamekura M."/>
            <person name="Ito T."/>
            <person name="Moriya O."/>
            <person name="Ihara K."/>
            <person name="Takahashi-Ando N."/>
            <person name="Fukushima Y."/>
            <person name="Yoshida Y."/>
            <person name="Usama R."/>
            <person name="Takai K."/>
            <person name="Minegishi H."/>
        </authorList>
    </citation>
    <scope>NUCLEOTIDE SEQUENCE [LARGE SCALE GENOMIC DNA]</scope>
    <source>
        <strain evidence="6 7">MD130-1</strain>
    </source>
</reference>
<dbReference type="GO" id="GO:0016757">
    <property type="term" value="F:glycosyltransferase activity"/>
    <property type="evidence" value="ECO:0007669"/>
    <property type="project" value="UniProtKB-KW"/>
</dbReference>
<name>A0A4C2ESP8_9EURY</name>
<dbReference type="AlphaFoldDB" id="A0A4C2ESP8"/>
<dbReference type="PANTHER" id="PTHR43179">
    <property type="entry name" value="RHAMNOSYLTRANSFERASE WBBL"/>
    <property type="match status" value="1"/>
</dbReference>
<dbReference type="RefSeq" id="WP_137684731.1">
    <property type="nucleotide sequence ID" value="NZ_BIXZ01000006.1"/>
</dbReference>
<dbReference type="Proteomes" id="UP000304382">
    <property type="component" value="Unassembled WGS sequence"/>
</dbReference>
<evidence type="ECO:0000256" key="2">
    <source>
        <dbReference type="ARBA" id="ARBA00022676"/>
    </source>
</evidence>
<comment type="caution">
    <text evidence="6">The sequence shown here is derived from an EMBL/GenBank/DDBJ whole genome shotgun (WGS) entry which is preliminary data.</text>
</comment>
<evidence type="ECO:0000313" key="6">
    <source>
        <dbReference type="EMBL" id="GCF15209.1"/>
    </source>
</evidence>
<dbReference type="Pfam" id="PF00535">
    <property type="entry name" value="Glycos_transf_2"/>
    <property type="match status" value="1"/>
</dbReference>
<dbReference type="InterPro" id="IPR029044">
    <property type="entry name" value="Nucleotide-diphossugar_trans"/>
</dbReference>
<keyword evidence="7" id="KW-1185">Reference proteome</keyword>
<dbReference type="EMBL" id="BIXZ01000006">
    <property type="protein sequence ID" value="GCF15209.1"/>
    <property type="molecule type" value="Genomic_DNA"/>
</dbReference>
<evidence type="ECO:0000256" key="1">
    <source>
        <dbReference type="ARBA" id="ARBA00006739"/>
    </source>
</evidence>
<evidence type="ECO:0000313" key="7">
    <source>
        <dbReference type="Proteomes" id="UP000304382"/>
    </source>
</evidence>
<dbReference type="SUPFAM" id="SSF53448">
    <property type="entry name" value="Nucleotide-diphospho-sugar transferases"/>
    <property type="match status" value="1"/>
</dbReference>
<evidence type="ECO:0000256" key="4">
    <source>
        <dbReference type="SAM" id="MobiDB-lite"/>
    </source>
</evidence>
<dbReference type="PANTHER" id="PTHR43179:SF12">
    <property type="entry name" value="GALACTOFURANOSYLTRANSFERASE GLFT2"/>
    <property type="match status" value="1"/>
</dbReference>
<evidence type="ECO:0000259" key="5">
    <source>
        <dbReference type="Pfam" id="PF00535"/>
    </source>
</evidence>
<keyword evidence="2" id="KW-0328">Glycosyltransferase</keyword>
<dbReference type="OrthoDB" id="46222at2157"/>
<gene>
    <name evidence="6" type="ORF">Harman_31440</name>
</gene>
<protein>
    <submittedName>
        <fullName evidence="6">Glycosyl transferase</fullName>
    </submittedName>
</protein>
<evidence type="ECO:0000256" key="3">
    <source>
        <dbReference type="ARBA" id="ARBA00022679"/>
    </source>
</evidence>
<feature type="region of interest" description="Disordered" evidence="4">
    <location>
        <begin position="1"/>
        <end position="22"/>
    </location>
</feature>
<accession>A0A4C2ESP8</accession>
<feature type="domain" description="Glycosyltransferase 2-like" evidence="5">
    <location>
        <begin position="33"/>
        <end position="153"/>
    </location>
</feature>
<organism evidence="6 7">
    <name type="scientific">Haloarcula mannanilytica</name>
    <dbReference type="NCBI Taxonomy" id="2509225"/>
    <lineage>
        <taxon>Archaea</taxon>
        <taxon>Methanobacteriati</taxon>
        <taxon>Methanobacteriota</taxon>
        <taxon>Stenosarchaea group</taxon>
        <taxon>Halobacteria</taxon>
        <taxon>Halobacteriales</taxon>
        <taxon>Haloarculaceae</taxon>
        <taxon>Haloarcula</taxon>
    </lineage>
</organism>
<comment type="similarity">
    <text evidence="1">Belongs to the glycosyltransferase 2 family.</text>
</comment>
<keyword evidence="3 6" id="KW-0808">Transferase</keyword>
<proteinExistence type="inferred from homology"/>
<sequence length="323" mass="36402">MNDVPTSYSPAENASGVRNDTVSGTDTAPSVAIVILTWENYDEIVECLNSIQSITYPNYRVIIVDNGSEDGSIERLQSEYEWCEFVLNEENEGFARGNNAGISYALDSGADYVLLLNDDTIVSEDFLEPLVDAMETYDSVAAVGGVNLYADSGEIHNAGYTFHPWIAAKGELYREPKSSEPYPVDYVQSCLILLNPEFLDEIGLLNESYFLGMEDVDLAWKARKKGWKVLTAPDSRIRHRIGETATRSPFSSYHKIRNKLQFGAENLSLPCRIPLYLSLIAETLYLFLWWSVTGGFNKIRTTVLGAYDHFRDAEFRDYDRLTN</sequence>
<dbReference type="InterPro" id="IPR001173">
    <property type="entry name" value="Glyco_trans_2-like"/>
</dbReference>